<evidence type="ECO:0000313" key="6">
    <source>
        <dbReference type="Proteomes" id="UP000316726"/>
    </source>
</evidence>
<dbReference type="Gene3D" id="1.25.40.10">
    <property type="entry name" value="Tetratricopeptide repeat domain"/>
    <property type="match status" value="2"/>
</dbReference>
<dbReference type="InterPro" id="IPR019734">
    <property type="entry name" value="TPR_rpt"/>
</dbReference>
<dbReference type="PROSITE" id="PS50005">
    <property type="entry name" value="TPR"/>
    <property type="match status" value="1"/>
</dbReference>
<dbReference type="PANTHER" id="PTHR12558:SF13">
    <property type="entry name" value="CELL DIVISION CYCLE PROTEIN 27 HOMOLOG"/>
    <property type="match status" value="1"/>
</dbReference>
<evidence type="ECO:0000256" key="2">
    <source>
        <dbReference type="ARBA" id="ARBA00038210"/>
    </source>
</evidence>
<sequence>MKGFIGNVVLVACLCYLSLGQAQDGSNEHLCPADDDHKVLKGREMREENNPSLAMICFEEALKHNPKDTAAMLAISELHLSMANFVGAEAKLTELLHIDNDHAEALYLMADVYRIRHEFGMHGNQGRREKTTKMVGDVVHFYRRALEVNPEDDITYASLGSYYLSLGDFENAVLTFQDGLQIKPDSNPILLGLADTYKHKEEYETCLHWAQRALLQDKKLAHTYAIIGECALFSNQPERAVNALEKACLLETGEHHFLHLLITAVRSNVSMRAADALTVLKKIDLVNYHDEDILSMFHELMTELSERMDREL</sequence>
<gene>
    <name evidence="5" type="ORF">A3770_06p40820</name>
</gene>
<dbReference type="SMART" id="SM00028">
    <property type="entry name" value="TPR"/>
    <property type="match status" value="5"/>
</dbReference>
<feature type="repeat" description="TPR" evidence="3">
    <location>
        <begin position="153"/>
        <end position="186"/>
    </location>
</feature>
<dbReference type="OrthoDB" id="5986190at2759"/>
<proteinExistence type="inferred from homology"/>
<dbReference type="Pfam" id="PF14559">
    <property type="entry name" value="TPR_19"/>
    <property type="match status" value="1"/>
</dbReference>
<reference evidence="5 6" key="1">
    <citation type="submission" date="2018-07" db="EMBL/GenBank/DDBJ databases">
        <title>The complete nuclear genome of the prasinophyte Chloropicon primus (CCMP1205).</title>
        <authorList>
            <person name="Pombert J.-F."/>
            <person name="Otis C."/>
            <person name="Turmel M."/>
            <person name="Lemieux C."/>
        </authorList>
    </citation>
    <scope>NUCLEOTIDE SEQUENCE [LARGE SCALE GENOMIC DNA]</scope>
    <source>
        <strain evidence="5 6">CCMP1205</strain>
    </source>
</reference>
<name>A0A5B8MNE7_9CHLO</name>
<accession>A0A5B8MNE7</accession>
<dbReference type="SUPFAM" id="SSF48452">
    <property type="entry name" value="TPR-like"/>
    <property type="match status" value="1"/>
</dbReference>
<evidence type="ECO:0000256" key="4">
    <source>
        <dbReference type="SAM" id="SignalP"/>
    </source>
</evidence>
<feature type="chain" id="PRO_5022830067" evidence="4">
    <location>
        <begin position="23"/>
        <end position="312"/>
    </location>
</feature>
<evidence type="ECO:0000256" key="1">
    <source>
        <dbReference type="ARBA" id="ARBA00022803"/>
    </source>
</evidence>
<dbReference type="STRING" id="1764295.A0A5B8MNE7"/>
<keyword evidence="6" id="KW-1185">Reference proteome</keyword>
<dbReference type="Proteomes" id="UP000316726">
    <property type="component" value="Chromosome 6"/>
</dbReference>
<dbReference type="AlphaFoldDB" id="A0A5B8MNE7"/>
<keyword evidence="4" id="KW-0732">Signal</keyword>
<dbReference type="InterPro" id="IPR011990">
    <property type="entry name" value="TPR-like_helical_dom_sf"/>
</dbReference>
<comment type="similarity">
    <text evidence="2">Belongs to the APC3/CDC27 family.</text>
</comment>
<protein>
    <submittedName>
        <fullName evidence="5">Uncharacterized protein</fullName>
    </submittedName>
</protein>
<organism evidence="5 6">
    <name type="scientific">Chloropicon primus</name>
    <dbReference type="NCBI Taxonomy" id="1764295"/>
    <lineage>
        <taxon>Eukaryota</taxon>
        <taxon>Viridiplantae</taxon>
        <taxon>Chlorophyta</taxon>
        <taxon>Chloropicophyceae</taxon>
        <taxon>Chloropicales</taxon>
        <taxon>Chloropicaceae</taxon>
        <taxon>Chloropicon</taxon>
    </lineage>
</organism>
<keyword evidence="1 3" id="KW-0802">TPR repeat</keyword>
<evidence type="ECO:0000256" key="3">
    <source>
        <dbReference type="PROSITE-ProRule" id="PRU00339"/>
    </source>
</evidence>
<dbReference type="PANTHER" id="PTHR12558">
    <property type="entry name" value="CELL DIVISION CYCLE 16,23,27"/>
    <property type="match status" value="1"/>
</dbReference>
<evidence type="ECO:0000313" key="5">
    <source>
        <dbReference type="EMBL" id="QDZ21564.1"/>
    </source>
</evidence>
<dbReference type="Pfam" id="PF13181">
    <property type="entry name" value="TPR_8"/>
    <property type="match status" value="1"/>
</dbReference>
<dbReference type="EMBL" id="CP031039">
    <property type="protein sequence ID" value="QDZ21564.1"/>
    <property type="molecule type" value="Genomic_DNA"/>
</dbReference>
<feature type="signal peptide" evidence="4">
    <location>
        <begin position="1"/>
        <end position="22"/>
    </location>
</feature>